<evidence type="ECO:0000256" key="19">
    <source>
        <dbReference type="ARBA" id="ARBA00047588"/>
    </source>
</evidence>
<keyword evidence="6" id="KW-0053">Apoptosis</keyword>
<comment type="subcellular location">
    <subcellularLocation>
        <location evidence="3">Cell projection</location>
        <location evidence="3">Ruffle membrane</location>
    </subcellularLocation>
    <subcellularLocation>
        <location evidence="2">Cytoplasm</location>
    </subcellularLocation>
    <subcellularLocation>
        <location evidence="1">Membrane</location>
        <topology evidence="1">Peripheral membrane protein</topology>
    </subcellularLocation>
</comment>
<dbReference type="RefSeq" id="WP_151504800.1">
    <property type="nucleotide sequence ID" value="NZ_VXLD01000006.1"/>
</dbReference>
<evidence type="ECO:0000256" key="5">
    <source>
        <dbReference type="ARBA" id="ARBA00022490"/>
    </source>
</evidence>
<evidence type="ECO:0000256" key="3">
    <source>
        <dbReference type="ARBA" id="ARBA00004632"/>
    </source>
</evidence>
<comment type="catalytic activity">
    <reaction evidence="19">
        <text>octanoyl-CoA + H2O = octanoate + CoA + H(+)</text>
        <dbReference type="Rhea" id="RHEA:30143"/>
        <dbReference type="ChEBI" id="CHEBI:15377"/>
        <dbReference type="ChEBI" id="CHEBI:15378"/>
        <dbReference type="ChEBI" id="CHEBI:25646"/>
        <dbReference type="ChEBI" id="CHEBI:57287"/>
        <dbReference type="ChEBI" id="CHEBI:57386"/>
    </reaction>
    <physiologicalReaction direction="left-to-right" evidence="19">
        <dbReference type="Rhea" id="RHEA:30144"/>
    </physiologicalReaction>
</comment>
<evidence type="ECO:0000256" key="13">
    <source>
        <dbReference type="ARBA" id="ARBA00035852"/>
    </source>
</evidence>
<keyword evidence="5" id="KW-0963">Cytoplasm</keyword>
<dbReference type="EC" id="3.1.2.2" evidence="16"/>
<keyword evidence="9" id="KW-0809">Transit peptide</keyword>
<proteinExistence type="inferred from homology"/>
<comment type="catalytic activity">
    <reaction evidence="14">
        <text>(9Z)-octadecenoyl-CoA + H2O = (9Z)-octadecenoate + CoA + H(+)</text>
        <dbReference type="Rhea" id="RHEA:40139"/>
        <dbReference type="ChEBI" id="CHEBI:15377"/>
        <dbReference type="ChEBI" id="CHEBI:15378"/>
        <dbReference type="ChEBI" id="CHEBI:30823"/>
        <dbReference type="ChEBI" id="CHEBI:57287"/>
        <dbReference type="ChEBI" id="CHEBI:57387"/>
    </reaction>
    <physiologicalReaction direction="left-to-right" evidence="14">
        <dbReference type="Rhea" id="RHEA:40140"/>
    </physiologicalReaction>
</comment>
<evidence type="ECO:0000256" key="10">
    <source>
        <dbReference type="ARBA" id="ARBA00023098"/>
    </source>
</evidence>
<evidence type="ECO:0000256" key="11">
    <source>
        <dbReference type="ARBA" id="ARBA00023136"/>
    </source>
</evidence>
<protein>
    <recommendedName>
        <fullName evidence="17">Acyl-coenzyme A thioesterase THEM4</fullName>
        <ecNumber evidence="16">3.1.2.2</ecNumber>
    </recommendedName>
    <alternativeName>
        <fullName evidence="18">Thioesterase superfamily member 4</fullName>
    </alternativeName>
</protein>
<dbReference type="GO" id="GO:0016790">
    <property type="term" value="F:thiolester hydrolase activity"/>
    <property type="evidence" value="ECO:0007669"/>
    <property type="project" value="UniProtKB-ARBA"/>
</dbReference>
<evidence type="ECO:0000256" key="2">
    <source>
        <dbReference type="ARBA" id="ARBA00004496"/>
    </source>
</evidence>
<organism evidence="25 26">
    <name type="scientific">Acinetobacter tandoii</name>
    <dbReference type="NCBI Taxonomy" id="202954"/>
    <lineage>
        <taxon>Bacteria</taxon>
        <taxon>Pseudomonadati</taxon>
        <taxon>Pseudomonadota</taxon>
        <taxon>Gammaproteobacteria</taxon>
        <taxon>Moraxellales</taxon>
        <taxon>Moraxellaceae</taxon>
        <taxon>Acinetobacter</taxon>
    </lineage>
</organism>
<evidence type="ECO:0000256" key="21">
    <source>
        <dbReference type="ARBA" id="ARBA00047969"/>
    </source>
</evidence>
<evidence type="ECO:0000256" key="18">
    <source>
        <dbReference type="ARBA" id="ARBA00043210"/>
    </source>
</evidence>
<comment type="catalytic activity">
    <reaction evidence="22">
        <text>dodecanoyl-CoA + H2O = dodecanoate + CoA + H(+)</text>
        <dbReference type="Rhea" id="RHEA:30135"/>
        <dbReference type="ChEBI" id="CHEBI:15377"/>
        <dbReference type="ChEBI" id="CHEBI:15378"/>
        <dbReference type="ChEBI" id="CHEBI:18262"/>
        <dbReference type="ChEBI" id="CHEBI:57287"/>
        <dbReference type="ChEBI" id="CHEBI:57375"/>
    </reaction>
    <physiologicalReaction direction="left-to-right" evidence="22">
        <dbReference type="Rhea" id="RHEA:30136"/>
    </physiologicalReaction>
</comment>
<dbReference type="AlphaFoldDB" id="A0A5N4WFY9"/>
<evidence type="ECO:0000256" key="15">
    <source>
        <dbReference type="ARBA" id="ARBA00038456"/>
    </source>
</evidence>
<name>A0A5N4WFY9_9GAMM</name>
<dbReference type="Gene3D" id="3.10.129.10">
    <property type="entry name" value="Hotdog Thioesterase"/>
    <property type="match status" value="1"/>
</dbReference>
<gene>
    <name evidence="25" type="ORF">F4W09_10775</name>
</gene>
<evidence type="ECO:0000256" key="4">
    <source>
        <dbReference type="ARBA" id="ARBA00022475"/>
    </source>
</evidence>
<comment type="catalytic activity">
    <reaction evidence="21">
        <text>decanoyl-CoA + H2O = decanoate + CoA + H(+)</text>
        <dbReference type="Rhea" id="RHEA:40059"/>
        <dbReference type="ChEBI" id="CHEBI:15377"/>
        <dbReference type="ChEBI" id="CHEBI:15378"/>
        <dbReference type="ChEBI" id="CHEBI:27689"/>
        <dbReference type="ChEBI" id="CHEBI:57287"/>
        <dbReference type="ChEBI" id="CHEBI:61430"/>
    </reaction>
    <physiologicalReaction direction="left-to-right" evidence="21">
        <dbReference type="Rhea" id="RHEA:40060"/>
    </physiologicalReaction>
</comment>
<dbReference type="InterPro" id="IPR052365">
    <property type="entry name" value="THEM4/THEM5_acyl-CoA_thioest"/>
</dbReference>
<keyword evidence="11" id="KW-0472">Membrane</keyword>
<dbReference type="Proteomes" id="UP000325788">
    <property type="component" value="Unassembled WGS sequence"/>
</dbReference>
<comment type="caution">
    <text evidence="25">The sequence shown here is derived from an EMBL/GenBank/DDBJ whole genome shotgun (WGS) entry which is preliminary data.</text>
</comment>
<evidence type="ECO:0000256" key="8">
    <source>
        <dbReference type="ARBA" id="ARBA00022832"/>
    </source>
</evidence>
<evidence type="ECO:0000256" key="1">
    <source>
        <dbReference type="ARBA" id="ARBA00004170"/>
    </source>
</evidence>
<dbReference type="InterPro" id="IPR029069">
    <property type="entry name" value="HotDog_dom_sf"/>
</dbReference>
<sequence>MTKIAFQDLYAEDFSHCFGCGRNNKYGHHLKSYWNDGMNKTIAKITPSNVYTGGVPDHLYGGMIASLLDCHGAASAAAFKSKSLHIPFDGSVYLARCVTGSLLVNFIKPTPIESEILIQGKLISIEGRKIKVGLLLIVNNEICATAEMLAIELNHNK</sequence>
<comment type="catalytic activity">
    <reaction evidence="20">
        <text>hexadecanoyl-CoA + H2O = hexadecanoate + CoA + H(+)</text>
        <dbReference type="Rhea" id="RHEA:16645"/>
        <dbReference type="ChEBI" id="CHEBI:7896"/>
        <dbReference type="ChEBI" id="CHEBI:15377"/>
        <dbReference type="ChEBI" id="CHEBI:15378"/>
        <dbReference type="ChEBI" id="CHEBI:57287"/>
        <dbReference type="ChEBI" id="CHEBI:57379"/>
        <dbReference type="EC" id="3.1.2.2"/>
    </reaction>
    <physiologicalReaction direction="left-to-right" evidence="20">
        <dbReference type="Rhea" id="RHEA:16646"/>
    </physiologicalReaction>
</comment>
<evidence type="ECO:0000313" key="25">
    <source>
        <dbReference type="EMBL" id="KAB1854569.1"/>
    </source>
</evidence>
<dbReference type="GO" id="GO:0006631">
    <property type="term" value="P:fatty acid metabolic process"/>
    <property type="evidence" value="ECO:0007669"/>
    <property type="project" value="UniProtKB-KW"/>
</dbReference>
<dbReference type="PANTHER" id="PTHR12418:SF19">
    <property type="entry name" value="ACYL-COENZYME A THIOESTERASE THEM4"/>
    <property type="match status" value="1"/>
</dbReference>
<dbReference type="InterPro" id="IPR006683">
    <property type="entry name" value="Thioestr_dom"/>
</dbReference>
<evidence type="ECO:0000256" key="16">
    <source>
        <dbReference type="ARBA" id="ARBA00038848"/>
    </source>
</evidence>
<keyword evidence="7" id="KW-0378">Hydrolase</keyword>
<evidence type="ECO:0000256" key="12">
    <source>
        <dbReference type="ARBA" id="ARBA00023273"/>
    </source>
</evidence>
<evidence type="ECO:0000256" key="17">
    <source>
        <dbReference type="ARBA" id="ARBA00040123"/>
    </source>
</evidence>
<dbReference type="GO" id="GO:0016020">
    <property type="term" value="C:membrane"/>
    <property type="evidence" value="ECO:0007669"/>
    <property type="project" value="UniProtKB-SubCell"/>
</dbReference>
<feature type="domain" description="Thioesterase" evidence="24">
    <location>
        <begin position="58"/>
        <end position="134"/>
    </location>
</feature>
<comment type="similarity">
    <text evidence="15">Belongs to the THEM4/THEM5 thioesterase family.</text>
</comment>
<dbReference type="PANTHER" id="PTHR12418">
    <property type="entry name" value="ACYL-COENZYME A THIOESTERASE THEM4"/>
    <property type="match status" value="1"/>
</dbReference>
<keyword evidence="8" id="KW-0276">Fatty acid metabolism</keyword>
<keyword evidence="10" id="KW-0443">Lipid metabolism</keyword>
<evidence type="ECO:0000256" key="14">
    <source>
        <dbReference type="ARBA" id="ARBA00037002"/>
    </source>
</evidence>
<evidence type="ECO:0000256" key="6">
    <source>
        <dbReference type="ARBA" id="ARBA00022703"/>
    </source>
</evidence>
<evidence type="ECO:0000256" key="7">
    <source>
        <dbReference type="ARBA" id="ARBA00022801"/>
    </source>
</evidence>
<dbReference type="GO" id="GO:0005737">
    <property type="term" value="C:cytoplasm"/>
    <property type="evidence" value="ECO:0007669"/>
    <property type="project" value="UniProtKB-SubCell"/>
</dbReference>
<evidence type="ECO:0000256" key="22">
    <source>
        <dbReference type="ARBA" id="ARBA00048074"/>
    </source>
</evidence>
<comment type="catalytic activity">
    <reaction evidence="23">
        <text>tetradecanoyl-CoA + H2O = tetradecanoate + CoA + H(+)</text>
        <dbReference type="Rhea" id="RHEA:40119"/>
        <dbReference type="ChEBI" id="CHEBI:15377"/>
        <dbReference type="ChEBI" id="CHEBI:15378"/>
        <dbReference type="ChEBI" id="CHEBI:30807"/>
        <dbReference type="ChEBI" id="CHEBI:57287"/>
        <dbReference type="ChEBI" id="CHEBI:57385"/>
    </reaction>
    <physiologicalReaction direction="left-to-right" evidence="23">
        <dbReference type="Rhea" id="RHEA:40120"/>
    </physiologicalReaction>
</comment>
<accession>A0A5N4WFY9</accession>
<evidence type="ECO:0000259" key="24">
    <source>
        <dbReference type="Pfam" id="PF03061"/>
    </source>
</evidence>
<keyword evidence="12" id="KW-0966">Cell projection</keyword>
<dbReference type="EMBL" id="VXLD01000006">
    <property type="protein sequence ID" value="KAB1854569.1"/>
    <property type="molecule type" value="Genomic_DNA"/>
</dbReference>
<dbReference type="Pfam" id="PF03061">
    <property type="entry name" value="4HBT"/>
    <property type="match status" value="1"/>
</dbReference>
<keyword evidence="4" id="KW-1003">Cell membrane</keyword>
<evidence type="ECO:0000313" key="26">
    <source>
        <dbReference type="Proteomes" id="UP000325788"/>
    </source>
</evidence>
<evidence type="ECO:0000256" key="23">
    <source>
        <dbReference type="ARBA" id="ARBA00048180"/>
    </source>
</evidence>
<comment type="catalytic activity">
    <reaction evidence="13">
        <text>(5Z,8Z,11Z,14Z)-eicosatetraenoyl-CoA + H2O = (5Z,8Z,11Z,14Z)-eicosatetraenoate + CoA + H(+)</text>
        <dbReference type="Rhea" id="RHEA:40151"/>
        <dbReference type="ChEBI" id="CHEBI:15377"/>
        <dbReference type="ChEBI" id="CHEBI:15378"/>
        <dbReference type="ChEBI" id="CHEBI:32395"/>
        <dbReference type="ChEBI" id="CHEBI:57287"/>
        <dbReference type="ChEBI" id="CHEBI:57368"/>
    </reaction>
    <physiologicalReaction direction="left-to-right" evidence="13">
        <dbReference type="Rhea" id="RHEA:40152"/>
    </physiologicalReaction>
</comment>
<evidence type="ECO:0000256" key="9">
    <source>
        <dbReference type="ARBA" id="ARBA00022946"/>
    </source>
</evidence>
<evidence type="ECO:0000256" key="20">
    <source>
        <dbReference type="ARBA" id="ARBA00047734"/>
    </source>
</evidence>
<reference evidence="25 26" key="1">
    <citation type="submission" date="2019-09" db="EMBL/GenBank/DDBJ databases">
        <title>Draft genome sequence of Acinetobacter tandoii W4-4-4 isolated from environmental water sample.</title>
        <authorList>
            <person name="Wee S.K."/>
            <person name="Yan B."/>
            <person name="Mustaffa S.B."/>
            <person name="Yap E.P.H."/>
        </authorList>
    </citation>
    <scope>NUCLEOTIDE SEQUENCE [LARGE SCALE GENOMIC DNA]</scope>
    <source>
        <strain evidence="25 26">W4-4-4</strain>
    </source>
</reference>
<dbReference type="SUPFAM" id="SSF54637">
    <property type="entry name" value="Thioesterase/thiol ester dehydrase-isomerase"/>
    <property type="match status" value="1"/>
</dbReference>